<feature type="compositionally biased region" description="Polar residues" evidence="1">
    <location>
        <begin position="341"/>
        <end position="369"/>
    </location>
</feature>
<sequence length="1119" mass="119233">MSRLPPPSLPSGASVPSDDWTDDPSFDLSPSADQYAIPSSFSSPSSSTSQQSTSQQSLSETRHHASSPLRSSFTYTSVPTKGTLKLKKTEMNFEEEEEEDFDFDLPAPSSLFRTQQAESQRSRSSTATTSSSNPLITRTIVGQSPTGIGTITRLGSKSSPAILSGSGTLKAKAKAMEKSWEADIDFGIDEDEDGFGFDGVDPVGLASTIGNPSRSDKGSLTFKSISNQMTLSPPKKSFMPPPEALDDLGFDLDEMEDEDQATLKAGATIKAMLPPPRNRTFVPADTQPRALSTNLSAPTKELEAKAFDLELETDFALPLNLTNLTLATQPQVSHRRGSSRPRISNASTANTDWDSPGTSTSGKKSQPGSWESPLGVGNRKSETSVTSVSDGTGEVGSETKGGRGKSTGVDDADDMENGLELPSPTFFSYKRANELNSILDRKRKPQFAPSVQPAQAYVSQEHRRGLDDSFEDGLLLDEPGVEISKHRLREKKRARDKNPSSSASGSLSRKGMVGGPKTVVKERERAWEKQREQGWGRAGLGAQPVGIPKEKAMPQSSLGFSLRSNSASVMTLLRDGPRKTDDPTLTRGEKESMRSRSGHLLNMMSMPPPPAPPPAPLSSHPATSSSTSRLRHQKSHHHMAAPPQSPSITRKQSLASLQDALASDRTITSTPVETPHLSDRSTTPRYHSSTSRLTMPTSSSRAKIRQPISAVFPFPTPTPSSTASSIASMGIVTPRHRQHSSNSNAGSHLPTFGLGQRRGKNWGDGTELDSVDDLAVEEIGGVGTKGASAIGVGKPSRRGTDLQPMTTPHKTPHQRRPSEQDKEKRKKSGSGVGTGIPTATASGDKTGSWSKRSRKKPAGLIKHLGGADKKKVVGEMTWNPATLRWEGNESILQAFDHIPSSTRPALITHYTGSSLTSPTAATGAKAGTAGGSSTSAPAPRIVGDMQFDPVNMRWISILDDESDPFEGMADDEESEGGVATEGGAGGTITNSKARRFVIPGGGAGIAGGSVVTSSAWSSRMISESGTSISASASTSSSWGEPVCHTPSDPALSSELGGVSDDLWKECSEAEERHKKEMRGWTTRPVSVAVASAGAGAEMKERERKEGKRLWEIRHLALKS</sequence>
<feature type="region of interest" description="Disordered" evidence="1">
    <location>
        <begin position="481"/>
        <end position="521"/>
    </location>
</feature>
<dbReference type="GO" id="GO:1990334">
    <property type="term" value="C:Bfa1-Bub2 complex"/>
    <property type="evidence" value="ECO:0007669"/>
    <property type="project" value="InterPro"/>
</dbReference>
<evidence type="ECO:0000313" key="3">
    <source>
        <dbReference type="Proteomes" id="UP001388673"/>
    </source>
</evidence>
<feature type="compositionally biased region" description="Low complexity" evidence="1">
    <location>
        <begin position="38"/>
        <end position="59"/>
    </location>
</feature>
<organism evidence="2 3">
    <name type="scientific">Kwoniella newhampshirensis</name>
    <dbReference type="NCBI Taxonomy" id="1651941"/>
    <lineage>
        <taxon>Eukaryota</taxon>
        <taxon>Fungi</taxon>
        <taxon>Dikarya</taxon>
        <taxon>Basidiomycota</taxon>
        <taxon>Agaricomycotina</taxon>
        <taxon>Tremellomycetes</taxon>
        <taxon>Tremellales</taxon>
        <taxon>Cryptococcaceae</taxon>
        <taxon>Kwoniella</taxon>
    </lineage>
</organism>
<dbReference type="PANTHER" id="PTHR35140:SF1">
    <property type="entry name" value="MITOTIC CHECK POINT PROTEIN BFA1"/>
    <property type="match status" value="1"/>
</dbReference>
<dbReference type="AlphaFoldDB" id="A0AAW0Z1Y7"/>
<comment type="caution">
    <text evidence="2">The sequence shown here is derived from an EMBL/GenBank/DDBJ whole genome shotgun (WGS) entry which is preliminary data.</text>
</comment>
<dbReference type="GO" id="GO:0044732">
    <property type="term" value="C:mitotic spindle pole body"/>
    <property type="evidence" value="ECO:0007669"/>
    <property type="project" value="TreeGrafter"/>
</dbReference>
<feature type="region of interest" description="Disordered" evidence="1">
    <location>
        <begin position="736"/>
        <end position="766"/>
    </location>
</feature>
<feature type="region of interest" description="Disordered" evidence="1">
    <location>
        <begin position="1029"/>
        <end position="1057"/>
    </location>
</feature>
<dbReference type="GO" id="GO:0001100">
    <property type="term" value="P:negative regulation of exit from mitosis"/>
    <property type="evidence" value="ECO:0007669"/>
    <property type="project" value="InterPro"/>
</dbReference>
<feature type="region of interest" description="Disordered" evidence="1">
    <location>
        <begin position="1"/>
        <end position="134"/>
    </location>
</feature>
<evidence type="ECO:0008006" key="4">
    <source>
        <dbReference type="Google" id="ProtNLM"/>
    </source>
</evidence>
<feature type="region of interest" description="Disordered" evidence="1">
    <location>
        <begin position="443"/>
        <end position="463"/>
    </location>
</feature>
<accession>A0AAW0Z1Y7</accession>
<dbReference type="GO" id="GO:0005096">
    <property type="term" value="F:GTPase activator activity"/>
    <property type="evidence" value="ECO:0007669"/>
    <property type="project" value="InterPro"/>
</dbReference>
<feature type="compositionally biased region" description="Low complexity" evidence="1">
    <location>
        <begin position="1029"/>
        <end position="1040"/>
    </location>
</feature>
<feature type="region of interest" description="Disordered" evidence="1">
    <location>
        <begin position="274"/>
        <end position="295"/>
    </location>
</feature>
<feature type="compositionally biased region" description="Polar residues" evidence="1">
    <location>
        <begin position="837"/>
        <end position="850"/>
    </location>
</feature>
<evidence type="ECO:0000256" key="1">
    <source>
        <dbReference type="SAM" id="MobiDB-lite"/>
    </source>
</evidence>
<feature type="region of interest" description="Disordered" evidence="1">
    <location>
        <begin position="967"/>
        <end position="986"/>
    </location>
</feature>
<dbReference type="EMBL" id="JBCAWK010000003">
    <property type="protein sequence ID" value="KAK8864122.1"/>
    <property type="molecule type" value="Genomic_DNA"/>
</dbReference>
<feature type="compositionally biased region" description="Low complexity" evidence="1">
    <location>
        <begin position="113"/>
        <end position="132"/>
    </location>
</feature>
<feature type="compositionally biased region" description="Polar residues" evidence="1">
    <location>
        <begin position="680"/>
        <end position="701"/>
    </location>
</feature>
<feature type="region of interest" description="Disordered" evidence="1">
    <location>
        <begin position="785"/>
        <end position="863"/>
    </location>
</feature>
<gene>
    <name evidence="2" type="ORF">IAR55_001368</name>
</gene>
<feature type="compositionally biased region" description="Low complexity" evidence="1">
    <location>
        <begin position="916"/>
        <end position="939"/>
    </location>
</feature>
<dbReference type="InterPro" id="IPR034586">
    <property type="entry name" value="Bfa1/Byr4"/>
</dbReference>
<dbReference type="Proteomes" id="UP001388673">
    <property type="component" value="Unassembled WGS sequence"/>
</dbReference>
<reference evidence="2 3" key="1">
    <citation type="journal article" date="2024" name="bioRxiv">
        <title>Comparative genomics of Cryptococcus and Kwoniella reveals pathogenesis evolution and contrasting karyotype dynamics via intercentromeric recombination or chromosome fusion.</title>
        <authorList>
            <person name="Coelho M.A."/>
            <person name="David-Palma M."/>
            <person name="Shea T."/>
            <person name="Bowers K."/>
            <person name="McGinley-Smith S."/>
            <person name="Mohammad A.W."/>
            <person name="Gnirke A."/>
            <person name="Yurkov A.M."/>
            <person name="Nowrousian M."/>
            <person name="Sun S."/>
            <person name="Cuomo C.A."/>
            <person name="Heitman J."/>
        </authorList>
    </citation>
    <scope>NUCLEOTIDE SEQUENCE [LARGE SCALE GENOMIC DNA]</scope>
    <source>
        <strain evidence="2 3">CBS 13917</strain>
    </source>
</reference>
<feature type="region of interest" description="Disordered" evidence="1">
    <location>
        <begin position="571"/>
        <end position="702"/>
    </location>
</feature>
<feature type="region of interest" description="Disordered" evidence="1">
    <location>
        <begin position="529"/>
        <end position="548"/>
    </location>
</feature>
<proteinExistence type="predicted"/>
<dbReference type="GeneID" id="92178627"/>
<feature type="compositionally biased region" description="Polar residues" evidence="1">
    <location>
        <begin position="646"/>
        <end position="656"/>
    </location>
</feature>
<feature type="compositionally biased region" description="Low complexity" evidence="1">
    <location>
        <begin position="617"/>
        <end position="628"/>
    </location>
</feature>
<feature type="region of interest" description="Disordered" evidence="1">
    <location>
        <begin position="916"/>
        <end position="940"/>
    </location>
</feature>
<name>A0AAW0Z1Y7_9TREE</name>
<protein>
    <recommendedName>
        <fullName evidence="4">GTPase activator</fullName>
    </recommendedName>
</protein>
<feature type="compositionally biased region" description="Polar residues" evidence="1">
    <location>
        <begin position="68"/>
        <end position="80"/>
    </location>
</feature>
<dbReference type="PANTHER" id="PTHR35140">
    <property type="entry name" value="MITOTIC CHECK POINT PROTEIN BFA1"/>
    <property type="match status" value="1"/>
</dbReference>
<evidence type="ECO:0000313" key="2">
    <source>
        <dbReference type="EMBL" id="KAK8864122.1"/>
    </source>
</evidence>
<feature type="compositionally biased region" description="Pro residues" evidence="1">
    <location>
        <begin position="606"/>
        <end position="616"/>
    </location>
</feature>
<feature type="compositionally biased region" description="Basic residues" evidence="1">
    <location>
        <begin position="486"/>
        <end position="495"/>
    </location>
</feature>
<dbReference type="RefSeq" id="XP_066804418.1">
    <property type="nucleotide sequence ID" value="XM_066944495.1"/>
</dbReference>
<feature type="region of interest" description="Disordered" evidence="1">
    <location>
        <begin position="329"/>
        <end position="424"/>
    </location>
</feature>
<feature type="compositionally biased region" description="Acidic residues" evidence="1">
    <location>
        <begin position="92"/>
        <end position="103"/>
    </location>
</feature>
<keyword evidence="3" id="KW-1185">Reference proteome</keyword>
<feature type="compositionally biased region" description="Basic residues" evidence="1">
    <location>
        <begin position="629"/>
        <end position="639"/>
    </location>
</feature>
<dbReference type="KEGG" id="kne:92178627"/>
<feature type="compositionally biased region" description="Basic and acidic residues" evidence="1">
    <location>
        <begin position="575"/>
        <end position="594"/>
    </location>
</feature>